<dbReference type="CDD" id="cd04186">
    <property type="entry name" value="GT_2_like_c"/>
    <property type="match status" value="1"/>
</dbReference>
<dbReference type="Pfam" id="PF00535">
    <property type="entry name" value="Glycos_transf_2"/>
    <property type="match status" value="2"/>
</dbReference>
<evidence type="ECO:0000313" key="3">
    <source>
        <dbReference type="Proteomes" id="UP000663444"/>
    </source>
</evidence>
<dbReference type="Gene3D" id="3.40.50.2000">
    <property type="entry name" value="Glycogen Phosphorylase B"/>
    <property type="match status" value="1"/>
</dbReference>
<feature type="domain" description="Glycosyltransferase 2-like" evidence="1">
    <location>
        <begin position="689"/>
        <end position="817"/>
    </location>
</feature>
<sequence length="1317" mass="145233">MTDASPPPLVSIAIPAGDPAWLGECLDSAAAQDYPTIEIVVLDYSPGDEVATLCAARSGIRLIRETNDLAALAAATRGRYIKFLRTGDRLAPDCVGRLVDAIRQAPEARMAFALSMQIDERGKMLGVAQKIQFASSLQLLDGNALRRMMACHCENLVGESSAALLDGDWLRQAGNRAYRGRTTGHRFSALADVACYCNAAEDRPVAFVGAVLSSCRNRRAALPAAAVLAGLCDWRQLIAEVEGSDPRFSEDRAAAINTYNNLVADFAEAHPDETASALAARFDDRTNPHYLDFLACRAQIDAGHADQALPKLLSLADSGTACWQVYDTLADIALARGDDRAALAYVAAAARRACGIGPLTLKLAILLIGAYRLDEGLARLQAYLACHPDDAAARQLLASIVATPASAGEIRRNSAGLAAYACLAGDYERWLTRTPAPRPASEFLHTFEFVVIVHAGDEAGLANTIDTVTAQSDDRWRLTILADFAPPNPAWCEAENLTWQTLGDLSSSAGALMKTAATSPADWLIVTTAGTLFAPDYLRALAGHCERNPQQRLIYADDDHFDPNGKRCLPRFKPDFSRDYFYAFDYLRDVAVARKALLDARPDGLESGAETYDIALGITERFGDTAIGHLDEILVHAPLAPNRSVNDDATRRVLVRHFARQSQQVEILDGPTPPLRRIRHRHAATPKVSIIIPSKNQLHLLQPCIDSLLTQTRYPDWELIVVDNGSDAPEIAAYYARLRNAQSQRVRILDYRAEFNYSAMNNLAAAEASGDYLLLLNNDTVAIEDDWLDEMMSHAQRPEIGVVGARLLYPASRRIQHAGVVLGMDGAAGHPFIDQLSPEQPGYLYRAQTVQNYSAVTGACLLVRASLYRQVGGLDAEALPVNYSDLDLCLKIRRLGYRVLWTPYATLLHHGSASQLDEHRQAEKKRAAGKRLQEETYRFVKRWRETLAADPAWNRNLSLASTKPAVEDELVAAWDQACHERPRLLAMPLESPGQAEYRVLAPLRALTEAALAHTAAVCQPGRGRNDRAPTPIELARLAPDALLMHAPVDDTRCIALLHYKELNPDVLRVYSLDDLITDIPADNPASLGLAPEVMRERLRLGLAASDRLIVSTAPLAELCRNMIDDIRIIPNMLERRRWEHLRPQRRDGRRRRVGWAGAQQHGGDLRFVLDVVKATHTEIDWVFFGMLPEGAKPYIAEFHDFVRNFDDYPAKLASLDLDLAIAPLVLHPFNEAKSNLRLLEYGILGWPVVCTDIYPYRSGNPPVTRLANDAAAWIDCIRSKIRDRDALAEEGEALRAWVRASYLLEDHLGLWLDALTR</sequence>
<dbReference type="Proteomes" id="UP000663444">
    <property type="component" value="Chromosome"/>
</dbReference>
<dbReference type="InterPro" id="IPR029044">
    <property type="entry name" value="Nucleotide-diphossugar_trans"/>
</dbReference>
<dbReference type="PANTHER" id="PTHR43179">
    <property type="entry name" value="RHAMNOSYLTRANSFERASE WBBL"/>
    <property type="match status" value="1"/>
</dbReference>
<evidence type="ECO:0000259" key="1">
    <source>
        <dbReference type="Pfam" id="PF00535"/>
    </source>
</evidence>
<reference evidence="2" key="1">
    <citation type="submission" date="2020-11" db="EMBL/GenBank/DDBJ databases">
        <title>Azospira restricta DSM 18626 genome sequence.</title>
        <authorList>
            <person name="Moe W.M."/>
        </authorList>
    </citation>
    <scope>NUCLEOTIDE SEQUENCE</scope>
    <source>
        <strain evidence="2">DSM 18626</strain>
    </source>
</reference>
<dbReference type="SUPFAM" id="SSF53448">
    <property type="entry name" value="Nucleotide-diphospho-sugar transferases"/>
    <property type="match status" value="3"/>
</dbReference>
<dbReference type="Gene3D" id="3.90.550.10">
    <property type="entry name" value="Spore Coat Polysaccharide Biosynthesis Protein SpsA, Chain A"/>
    <property type="match status" value="3"/>
</dbReference>
<protein>
    <submittedName>
        <fullName evidence="2">Glycosyltransferase</fullName>
    </submittedName>
</protein>
<dbReference type="PANTHER" id="PTHR43179:SF7">
    <property type="entry name" value="RHAMNOSYLTRANSFERASE WBBL"/>
    <property type="match status" value="1"/>
</dbReference>
<dbReference type="InterPro" id="IPR001173">
    <property type="entry name" value="Glyco_trans_2-like"/>
</dbReference>
<dbReference type="RefSeq" id="WP_203389018.1">
    <property type="nucleotide sequence ID" value="NZ_CP064781.1"/>
</dbReference>
<accession>A0A974SS88</accession>
<evidence type="ECO:0000313" key="2">
    <source>
        <dbReference type="EMBL" id="QRJ65487.1"/>
    </source>
</evidence>
<name>A0A974SS88_9RHOO</name>
<organism evidence="2 3">
    <name type="scientific">Azospira restricta</name>
    <dbReference type="NCBI Taxonomy" id="404405"/>
    <lineage>
        <taxon>Bacteria</taxon>
        <taxon>Pseudomonadati</taxon>
        <taxon>Pseudomonadota</taxon>
        <taxon>Betaproteobacteria</taxon>
        <taxon>Rhodocyclales</taxon>
        <taxon>Rhodocyclaceae</taxon>
        <taxon>Azospira</taxon>
    </lineage>
</organism>
<dbReference type="SUPFAM" id="SSF53756">
    <property type="entry name" value="UDP-Glycosyltransferase/glycogen phosphorylase"/>
    <property type="match status" value="1"/>
</dbReference>
<dbReference type="KEGG" id="ares:IWH25_09245"/>
<proteinExistence type="predicted"/>
<dbReference type="EMBL" id="CP064781">
    <property type="protein sequence ID" value="QRJ65487.1"/>
    <property type="molecule type" value="Genomic_DNA"/>
</dbReference>
<gene>
    <name evidence="2" type="ORF">IWH25_09245</name>
</gene>
<feature type="domain" description="Glycosyltransferase 2-like" evidence="1">
    <location>
        <begin position="19"/>
        <end position="106"/>
    </location>
</feature>
<keyword evidence="3" id="KW-1185">Reference proteome</keyword>